<dbReference type="KEGG" id="buo:BRPE64_BCDS12230"/>
<reference evidence="2 3" key="1">
    <citation type="journal article" date="2013" name="Genome Announc.">
        <title>Complete Genome Sequence of Burkholderia sp. Strain RPE64, Bacterial Symbiont of the Bean Bug Riptortus pedestris.</title>
        <authorList>
            <person name="Shibata T.F."/>
            <person name="Maeda T."/>
            <person name="Nikoh N."/>
            <person name="Yamaguchi K."/>
            <person name="Oshima K."/>
            <person name="Hattori M."/>
            <person name="Nishiyama T."/>
            <person name="Hasebe M."/>
            <person name="Fukatsu T."/>
            <person name="Kikuchi Y."/>
            <person name="Shigenobu S."/>
        </authorList>
    </citation>
    <scope>NUCLEOTIDE SEQUENCE [LARGE SCALE GENOMIC DNA]</scope>
</reference>
<keyword evidence="3" id="KW-1185">Reference proteome</keyword>
<feature type="region of interest" description="Disordered" evidence="1">
    <location>
        <begin position="175"/>
        <end position="195"/>
    </location>
</feature>
<accession>R4WMY6</accession>
<dbReference type="HOGENOM" id="CLU_926452_0_0_4"/>
<protein>
    <recommendedName>
        <fullName evidence="4">Lipoprotein</fullName>
    </recommendedName>
</protein>
<sequence>MIRGDTSKMKSASNSPFKLVATVAVITALLAGCQEKHHDSANESAPASQPAAAEPSKAEVAQRAREQLLSAVSGVWKPDTGTGLTIISASGSDIQIAQGDTLLPTALGDVDSANDTVNFKIFWKSGKQEVRTITSTMDGDSTSSIVITAADGSQRRYDLVRRLSQDDLNRISALNAQGTATPSESTPAPEQAKAATDRGVIDMYLGGIDMNLRSCPGSTCAAVIIVPKDSKVSADTSTLREVTETSGVNTPWVRVTYEGAYCAPSEQDSTTGCAPSKGTDAPVIGWMNYSRLLNAPRDQS</sequence>
<proteinExistence type="predicted"/>
<name>R4WMY6_9BURK</name>
<organism evidence="2 3">
    <name type="scientific">Caballeronia insecticola</name>
    <dbReference type="NCBI Taxonomy" id="758793"/>
    <lineage>
        <taxon>Bacteria</taxon>
        <taxon>Pseudomonadati</taxon>
        <taxon>Pseudomonadota</taxon>
        <taxon>Betaproteobacteria</taxon>
        <taxon>Burkholderiales</taxon>
        <taxon>Burkholderiaceae</taxon>
        <taxon>Caballeronia</taxon>
    </lineage>
</organism>
<evidence type="ECO:0000256" key="1">
    <source>
        <dbReference type="SAM" id="MobiDB-lite"/>
    </source>
</evidence>
<dbReference type="Proteomes" id="UP000013966">
    <property type="component" value="Chromosome 2"/>
</dbReference>
<feature type="compositionally biased region" description="Polar residues" evidence="1">
    <location>
        <begin position="175"/>
        <end position="188"/>
    </location>
</feature>
<reference evidence="2 3" key="2">
    <citation type="journal article" date="2018" name="Int. J. Syst. Evol. Microbiol.">
        <title>Burkholderia insecticola sp. nov., a gut symbiotic bacterium of the bean bug Riptortus pedestris.</title>
        <authorList>
            <person name="Takeshita K."/>
            <person name="Tamaki H."/>
            <person name="Ohbayashi T."/>
            <person name="Meng X.-Y."/>
            <person name="Sone T."/>
            <person name="Mitani Y."/>
            <person name="Peeters C."/>
            <person name="Kikuchi Y."/>
            <person name="Vandamme P."/>
        </authorList>
    </citation>
    <scope>NUCLEOTIDE SEQUENCE [LARGE SCALE GENOMIC DNA]</scope>
    <source>
        <strain evidence="2">RPE64</strain>
    </source>
</reference>
<feature type="compositionally biased region" description="Low complexity" evidence="1">
    <location>
        <begin position="42"/>
        <end position="55"/>
    </location>
</feature>
<dbReference type="PROSITE" id="PS51257">
    <property type="entry name" value="PROKAR_LIPOPROTEIN"/>
    <property type="match status" value="1"/>
</dbReference>
<evidence type="ECO:0008006" key="4">
    <source>
        <dbReference type="Google" id="ProtNLM"/>
    </source>
</evidence>
<feature type="region of interest" description="Disordered" evidence="1">
    <location>
        <begin position="37"/>
        <end position="60"/>
    </location>
</feature>
<dbReference type="PATRIC" id="fig|758793.3.peg.4132"/>
<gene>
    <name evidence="2" type="ORF">BRPE64_BCDS12230</name>
</gene>
<dbReference type="AlphaFoldDB" id="R4WMY6"/>
<evidence type="ECO:0000313" key="2">
    <source>
        <dbReference type="EMBL" id="BAN25884.1"/>
    </source>
</evidence>
<evidence type="ECO:0000313" key="3">
    <source>
        <dbReference type="Proteomes" id="UP000013966"/>
    </source>
</evidence>
<dbReference type="EMBL" id="AP013059">
    <property type="protein sequence ID" value="BAN25884.1"/>
    <property type="molecule type" value="Genomic_DNA"/>
</dbReference>